<dbReference type="Proteomes" id="UP000008281">
    <property type="component" value="Unassembled WGS sequence"/>
</dbReference>
<gene>
    <name evidence="9" type="ORF">CRE_01915</name>
</gene>
<dbReference type="InterPro" id="IPR035983">
    <property type="entry name" value="Hect_E3_ubiquitin_ligase"/>
</dbReference>
<dbReference type="RefSeq" id="XP_003117249.2">
    <property type="nucleotide sequence ID" value="XM_003117201.2"/>
</dbReference>
<keyword evidence="5 6" id="KW-0833">Ubl conjugation pathway</keyword>
<dbReference type="Gene3D" id="3.30.2410.10">
    <property type="entry name" value="Hect, E3 ligase catalytic domain"/>
    <property type="match status" value="1"/>
</dbReference>
<dbReference type="KEGG" id="crq:GCK72_004892"/>
<keyword evidence="7" id="KW-0812">Transmembrane</keyword>
<protein>
    <recommendedName>
        <fullName evidence="3">HECT-type E3 ubiquitin transferase</fullName>
        <ecNumber evidence="3">2.3.2.26</ecNumber>
    </recommendedName>
</protein>
<dbReference type="InterPro" id="IPR044611">
    <property type="entry name" value="E3A/B/C-like"/>
</dbReference>
<dbReference type="GO" id="GO:0061630">
    <property type="term" value="F:ubiquitin protein ligase activity"/>
    <property type="evidence" value="ECO:0007669"/>
    <property type="project" value="UniProtKB-EC"/>
</dbReference>
<dbReference type="CDD" id="cd23767">
    <property type="entry name" value="IQCD"/>
    <property type="match status" value="1"/>
</dbReference>
<dbReference type="Gene3D" id="3.30.2160.10">
    <property type="entry name" value="Hect, E3 ligase catalytic domain"/>
    <property type="match status" value="1"/>
</dbReference>
<dbReference type="CDD" id="cd00078">
    <property type="entry name" value="HECTc"/>
    <property type="match status" value="1"/>
</dbReference>
<feature type="transmembrane region" description="Helical" evidence="7">
    <location>
        <begin position="15"/>
        <end position="37"/>
    </location>
</feature>
<dbReference type="InParanoid" id="E3LGA1"/>
<dbReference type="OrthoDB" id="8068875at2759"/>
<dbReference type="PROSITE" id="PS50237">
    <property type="entry name" value="HECT"/>
    <property type="match status" value="1"/>
</dbReference>
<dbReference type="GO" id="GO:1905189">
    <property type="term" value="P:regulation of metaphase/anaphase transition of meiosis II"/>
    <property type="evidence" value="ECO:0007669"/>
    <property type="project" value="EnsemblMetazoa"/>
</dbReference>
<dbReference type="EC" id="2.3.2.26" evidence="3"/>
<dbReference type="SMART" id="SM00119">
    <property type="entry name" value="HECTc"/>
    <property type="match status" value="1"/>
</dbReference>
<dbReference type="GO" id="GO:0006511">
    <property type="term" value="P:ubiquitin-dependent protein catabolic process"/>
    <property type="evidence" value="ECO:0007669"/>
    <property type="project" value="EnsemblMetazoa"/>
</dbReference>
<feature type="active site" description="Glycyl thioester intermediate" evidence="6">
    <location>
        <position position="1022"/>
    </location>
</feature>
<evidence type="ECO:0000256" key="7">
    <source>
        <dbReference type="SAM" id="Phobius"/>
    </source>
</evidence>
<evidence type="ECO:0000256" key="6">
    <source>
        <dbReference type="PROSITE-ProRule" id="PRU00104"/>
    </source>
</evidence>
<dbReference type="PANTHER" id="PTHR45700:SF2">
    <property type="entry name" value="UBIQUITIN-PROTEIN LIGASE E3C"/>
    <property type="match status" value="1"/>
</dbReference>
<comment type="pathway">
    <text evidence="2">Protein modification; protein ubiquitination.</text>
</comment>
<evidence type="ECO:0000256" key="4">
    <source>
        <dbReference type="ARBA" id="ARBA00022679"/>
    </source>
</evidence>
<keyword evidence="4" id="KW-0808">Transferase</keyword>
<reference evidence="9" key="1">
    <citation type="submission" date="2007-07" db="EMBL/GenBank/DDBJ databases">
        <title>PCAP assembly of the Caenorhabditis remanei genome.</title>
        <authorList>
            <consortium name="The Caenorhabditis remanei Sequencing Consortium"/>
            <person name="Wilson R.K."/>
        </authorList>
    </citation>
    <scope>NUCLEOTIDE SEQUENCE [LARGE SCALE GENOMIC DNA]</scope>
    <source>
        <strain evidence="9">PB4641</strain>
    </source>
</reference>
<evidence type="ECO:0000313" key="9">
    <source>
        <dbReference type="EMBL" id="EFO86115.1"/>
    </source>
</evidence>
<dbReference type="GO" id="GO:1902104">
    <property type="term" value="P:positive regulation of metaphase/anaphase transition of meiotic cell cycle"/>
    <property type="evidence" value="ECO:0007669"/>
    <property type="project" value="EnsemblMetazoa"/>
</dbReference>
<dbReference type="SMART" id="SM00015">
    <property type="entry name" value="IQ"/>
    <property type="match status" value="1"/>
</dbReference>
<feature type="domain" description="HECT" evidence="8">
    <location>
        <begin position="710"/>
        <end position="1054"/>
    </location>
</feature>
<dbReference type="SUPFAM" id="SSF56204">
    <property type="entry name" value="Hect, E3 ligase catalytic domain"/>
    <property type="match status" value="1"/>
</dbReference>
<name>E3LGA1_CAERE</name>
<dbReference type="Gene3D" id="3.90.1750.10">
    <property type="entry name" value="Hect, E3 ligase catalytic domains"/>
    <property type="match status" value="1"/>
</dbReference>
<dbReference type="FunCoup" id="E3LGA1">
    <property type="interactions" value="1722"/>
</dbReference>
<evidence type="ECO:0000313" key="10">
    <source>
        <dbReference type="Proteomes" id="UP000008281"/>
    </source>
</evidence>
<evidence type="ECO:0000256" key="3">
    <source>
        <dbReference type="ARBA" id="ARBA00012485"/>
    </source>
</evidence>
<organism evidence="10">
    <name type="scientific">Caenorhabditis remanei</name>
    <name type="common">Caenorhabditis vulgaris</name>
    <dbReference type="NCBI Taxonomy" id="31234"/>
    <lineage>
        <taxon>Eukaryota</taxon>
        <taxon>Metazoa</taxon>
        <taxon>Ecdysozoa</taxon>
        <taxon>Nematoda</taxon>
        <taxon>Chromadorea</taxon>
        <taxon>Rhabditida</taxon>
        <taxon>Rhabditina</taxon>
        <taxon>Rhabditomorpha</taxon>
        <taxon>Rhabditoidea</taxon>
        <taxon>Rhabditidae</taxon>
        <taxon>Peloderinae</taxon>
        <taxon>Caenorhabditis</taxon>
    </lineage>
</organism>
<accession>E3LGA1</accession>
<dbReference type="EMBL" id="DS268408">
    <property type="protein sequence ID" value="EFO86115.1"/>
    <property type="molecule type" value="Genomic_DNA"/>
</dbReference>
<evidence type="ECO:0000256" key="2">
    <source>
        <dbReference type="ARBA" id="ARBA00004906"/>
    </source>
</evidence>
<evidence type="ECO:0000256" key="5">
    <source>
        <dbReference type="ARBA" id="ARBA00022786"/>
    </source>
</evidence>
<keyword evidence="10" id="KW-1185">Reference proteome</keyword>
<keyword evidence="7" id="KW-1133">Transmembrane helix</keyword>
<dbReference type="STRING" id="31234.E3LGA1"/>
<evidence type="ECO:0000259" key="8">
    <source>
        <dbReference type="PROSITE" id="PS50237"/>
    </source>
</evidence>
<dbReference type="InterPro" id="IPR000569">
    <property type="entry name" value="HECT_dom"/>
</dbReference>
<dbReference type="GeneID" id="9821522"/>
<dbReference type="eggNOG" id="KOG0942">
    <property type="taxonomic scope" value="Eukaryota"/>
</dbReference>
<proteinExistence type="predicted"/>
<dbReference type="InterPro" id="IPR000048">
    <property type="entry name" value="IQ_motif_EF-hand-BS"/>
</dbReference>
<dbReference type="PANTHER" id="PTHR45700">
    <property type="entry name" value="UBIQUITIN-PROTEIN LIGASE E3C"/>
    <property type="match status" value="1"/>
</dbReference>
<dbReference type="GO" id="GO:0000209">
    <property type="term" value="P:protein polyubiquitination"/>
    <property type="evidence" value="ECO:0007669"/>
    <property type="project" value="InterPro"/>
</dbReference>
<dbReference type="PROSITE" id="PS50096">
    <property type="entry name" value="IQ"/>
    <property type="match status" value="1"/>
</dbReference>
<dbReference type="CTD" id="9821522"/>
<sequence length="1054" mass="122356">MIFTSNIGLNPMKYLFIYVIYNFYYLFFQMSFNFVFFNGDVRRDKKQEAMFRSLNERDNFLNKLKDMEQKREREVKQTDAAKKIQRIWRGHRARNALRLQFRAEFDAISEAQRGTEQVIQMSQLLVNFYETRKDEERLVMLLAELVKSRTADKAFELRIRDTQRLLLARCCAKFVQQATENTIFFHVFRYLEDYVTCHAHLYEAISQLGLFEAEFHLLEALIGKPENNNIQKMSLTPRHLQLLTRIFEVFVNPSRATPISVKVADRLLKTLCVNITDLNFVNYILYYIKDHIRLSCPNFSVLFEAIRSADIPNGWKARPEQIETASIRLRSILISFVEHIDKTNADDLVQYFNSLGPFLVTQSAVTRDLNVKEDLSEFGRLRTAINKHLMESCESTLTSIQFRRAACAYANTSKVSVSTLISLKKYFSQYLDLLASSNSFVEALYGFISSSCRDGHFDTGNQVSPKINALELFCNCLTKRVSSVADSDFDPVAIFVDFDNTVEFLRDTAIKLIHVMYPQLENSAIYTGNSKQKMEKAEAEWKSVTESVFSILGAIYQKDIRIKYFPEGFWTNHGREVLSGLGDQRRLPRRRLPNGRVLQERTMDSEFVERLSAIYEHDSDSENEDENEREENGMLPSALRRAICVMKHIPFIVPFMDRVKLFQRLLNQEHDKHFSENQPRRNSGFNLTVRRDQVYMDAYEAFKPKMVQDKVRDLKSHVIVKMVNWAGMNESGVDGGGIFREFLSELLKDAFNVDRGFFTETEGKLLYPNPTAPYLLGADCLSHFQFIGRMIGKLIYERQLQEVRFAEFFMAQLFETDKDKDMDLQHMKSFDPLIFKNLKVLQKMSENELDELQLDFSVVTSDVGLVRNVNLKPNGSKQRVTVDNVNEYVRLYVNYHLKQRIATMVAAIRRGISEVISIEWMSMFASHELQILIAGYEEIFTAKDLKKHCEMRFAAETLGDRQYEQMFWEVVDALSKEDKMAFLKFVTGCSRAPVDGFKSLNPRMGILVVHPSEDELPTSATCMNMLRIPRYSNRTKLEEKLRYAINSGAGFELA</sequence>
<dbReference type="Pfam" id="PF00632">
    <property type="entry name" value="HECT"/>
    <property type="match status" value="1"/>
</dbReference>
<dbReference type="AlphaFoldDB" id="E3LGA1"/>
<keyword evidence="7" id="KW-0472">Membrane</keyword>
<dbReference type="FunFam" id="3.90.1750.10:FF:000039">
    <property type="entry name" value="Ubiquitin-protein ligase, putative"/>
    <property type="match status" value="1"/>
</dbReference>
<dbReference type="Pfam" id="PF00612">
    <property type="entry name" value="IQ"/>
    <property type="match status" value="1"/>
</dbReference>
<dbReference type="HOGENOM" id="CLU_002173_2_2_1"/>
<dbReference type="OMA" id="IRVQMVN"/>
<evidence type="ECO:0000256" key="1">
    <source>
        <dbReference type="ARBA" id="ARBA00000885"/>
    </source>
</evidence>
<comment type="catalytic activity">
    <reaction evidence="1">
        <text>S-ubiquitinyl-[E2 ubiquitin-conjugating enzyme]-L-cysteine + [acceptor protein]-L-lysine = [E2 ubiquitin-conjugating enzyme]-L-cysteine + N(6)-ubiquitinyl-[acceptor protein]-L-lysine.</text>
        <dbReference type="EC" id="2.3.2.26"/>
    </reaction>
</comment>